<protein>
    <submittedName>
        <fullName evidence="8">Transcriptional regulator</fullName>
    </submittedName>
</protein>
<evidence type="ECO:0000256" key="2">
    <source>
        <dbReference type="ARBA" id="ARBA00008150"/>
    </source>
</evidence>
<dbReference type="GO" id="GO:0032885">
    <property type="term" value="P:regulation of polysaccharide biosynthetic process"/>
    <property type="evidence" value="ECO:0007669"/>
    <property type="project" value="TreeGrafter"/>
</dbReference>
<sequence>MRTEFLAKTLLVLACGLAGWPLAAQPVSPAAPKAEPQAAGEPGAERSVSDWLLRMHNASRKRAYVGTFVVSSGSGSLSSARIWHVCNGDQQMERVETLTGAPRSTFRRNDQVITFLPDSKVAQTERRESLGLFPNLLQTGDSSIPEFYGAKRVGSERVAGFDADVVRLVPKDKLRYGYRIWSEKKSGLVVKLQTLDTDGSVLEQAAFSELQLDAPVRMDKLAAMMGNTAGYRIEKVEMQKTTALAEGWSLKGAIPGFKPMSCFKRPTGAGAPSADAAPVAAGKPDGTLQWIFSDGLASVSVFVEDFDPARHAHEGFMAMGATQSLSQHVNDWWITVVGEVPPQTLKAFAQALERSK</sequence>
<evidence type="ECO:0000256" key="1">
    <source>
        <dbReference type="ARBA" id="ARBA00004418"/>
    </source>
</evidence>
<gene>
    <name evidence="8" type="ORF">RD110_06985</name>
</gene>
<proteinExistence type="inferred from homology"/>
<comment type="subcellular location">
    <subcellularLocation>
        <location evidence="1">Periplasm</location>
    </subcellularLocation>
</comment>
<keyword evidence="9" id="KW-1185">Reference proteome</keyword>
<evidence type="ECO:0000313" key="9">
    <source>
        <dbReference type="Proteomes" id="UP000186609"/>
    </source>
</evidence>
<dbReference type="Proteomes" id="UP000186609">
    <property type="component" value="Chromosome"/>
</dbReference>
<evidence type="ECO:0000256" key="4">
    <source>
        <dbReference type="ARBA" id="ARBA00022764"/>
    </source>
</evidence>
<dbReference type="KEGG" id="rhy:RD110_06985"/>
<dbReference type="PANTHER" id="PTHR38782">
    <property type="match status" value="1"/>
</dbReference>
<dbReference type="AlphaFoldDB" id="A0A1P8JT83"/>
<dbReference type="Gene3D" id="3.30.200.100">
    <property type="entry name" value="MucB/RseB, C-terminal domain"/>
    <property type="match status" value="1"/>
</dbReference>
<evidence type="ECO:0000259" key="6">
    <source>
        <dbReference type="Pfam" id="PF03888"/>
    </source>
</evidence>
<dbReference type="InterPro" id="IPR033434">
    <property type="entry name" value="MucB/RseB_N"/>
</dbReference>
<dbReference type="PIRSF" id="PIRSF005427">
    <property type="entry name" value="RseB"/>
    <property type="match status" value="1"/>
</dbReference>
<name>A0A1P8JT83_9BURK</name>
<dbReference type="GO" id="GO:0045152">
    <property type="term" value="F:antisigma factor binding"/>
    <property type="evidence" value="ECO:0007669"/>
    <property type="project" value="TreeGrafter"/>
</dbReference>
<keyword evidence="4" id="KW-0574">Periplasm</keyword>
<evidence type="ECO:0000256" key="5">
    <source>
        <dbReference type="SAM" id="SignalP"/>
    </source>
</evidence>
<feature type="domain" description="MucB/RseB N-terminal" evidence="6">
    <location>
        <begin position="48"/>
        <end position="225"/>
    </location>
</feature>
<evidence type="ECO:0000256" key="3">
    <source>
        <dbReference type="ARBA" id="ARBA00022729"/>
    </source>
</evidence>
<organism evidence="8 9">
    <name type="scientific">Rhodoferax koreensis</name>
    <dbReference type="NCBI Taxonomy" id="1842727"/>
    <lineage>
        <taxon>Bacteria</taxon>
        <taxon>Pseudomonadati</taxon>
        <taxon>Pseudomonadota</taxon>
        <taxon>Betaproteobacteria</taxon>
        <taxon>Burkholderiales</taxon>
        <taxon>Comamonadaceae</taxon>
        <taxon>Rhodoferax</taxon>
    </lineage>
</organism>
<dbReference type="Pfam" id="PF03888">
    <property type="entry name" value="MucB_RseB"/>
    <property type="match status" value="1"/>
</dbReference>
<dbReference type="RefSeq" id="WP_076197967.1">
    <property type="nucleotide sequence ID" value="NZ_CP019236.1"/>
</dbReference>
<feature type="chain" id="PRO_5013111682" evidence="5">
    <location>
        <begin position="24"/>
        <end position="356"/>
    </location>
</feature>
<dbReference type="EMBL" id="CP019236">
    <property type="protein sequence ID" value="APW36974.1"/>
    <property type="molecule type" value="Genomic_DNA"/>
</dbReference>
<comment type="similarity">
    <text evidence="2">Belongs to the RseB family.</text>
</comment>
<keyword evidence="3 5" id="KW-0732">Signal</keyword>
<dbReference type="GO" id="GO:0030288">
    <property type="term" value="C:outer membrane-bounded periplasmic space"/>
    <property type="evidence" value="ECO:0007669"/>
    <property type="project" value="TreeGrafter"/>
</dbReference>
<dbReference type="Gene3D" id="2.50.20.10">
    <property type="entry name" value="Lipoprotein localisation LolA/LolB/LppX"/>
    <property type="match status" value="1"/>
</dbReference>
<feature type="signal peptide" evidence="5">
    <location>
        <begin position="1"/>
        <end position="23"/>
    </location>
</feature>
<evidence type="ECO:0000313" key="8">
    <source>
        <dbReference type="EMBL" id="APW36974.1"/>
    </source>
</evidence>
<feature type="domain" description="MucB/RseB C-terminal" evidence="7">
    <location>
        <begin position="245"/>
        <end position="352"/>
    </location>
</feature>
<dbReference type="OrthoDB" id="7067274at2"/>
<dbReference type="InterPro" id="IPR005588">
    <property type="entry name" value="MucB_RseB"/>
</dbReference>
<dbReference type="InterPro" id="IPR033436">
    <property type="entry name" value="MucB/RseB_C"/>
</dbReference>
<dbReference type="Pfam" id="PF17188">
    <property type="entry name" value="MucB_RseB_C"/>
    <property type="match status" value="1"/>
</dbReference>
<accession>A0A1P8JT83</accession>
<reference evidence="8 9" key="1">
    <citation type="submission" date="2017-01" db="EMBL/GenBank/DDBJ databases">
        <authorList>
            <person name="Mah S.A."/>
            <person name="Swanson W.J."/>
            <person name="Moy G.W."/>
            <person name="Vacquier V.D."/>
        </authorList>
    </citation>
    <scope>NUCLEOTIDE SEQUENCE [LARGE SCALE GENOMIC DNA]</scope>
    <source>
        <strain evidence="8 9">DCY110</strain>
    </source>
</reference>
<dbReference type="STRING" id="1842727.RD110_06985"/>
<evidence type="ECO:0000259" key="7">
    <source>
        <dbReference type="Pfam" id="PF17188"/>
    </source>
</evidence>
<dbReference type="InterPro" id="IPR038484">
    <property type="entry name" value="MucB/RseB_C_sf"/>
</dbReference>
<dbReference type="CDD" id="cd16327">
    <property type="entry name" value="RseB"/>
    <property type="match status" value="1"/>
</dbReference>
<dbReference type="PANTHER" id="PTHR38782:SF1">
    <property type="entry name" value="SIGMA-E FACTOR REGULATORY PROTEIN RSEB"/>
    <property type="match status" value="1"/>
</dbReference>